<dbReference type="Proteomes" id="UP000398389">
    <property type="component" value="Unassembled WGS sequence"/>
</dbReference>
<evidence type="ECO:0000256" key="3">
    <source>
        <dbReference type="ARBA" id="ARBA00022692"/>
    </source>
</evidence>
<evidence type="ECO:0000256" key="8">
    <source>
        <dbReference type="SAM" id="Phobius"/>
    </source>
</evidence>
<feature type="transmembrane region" description="Helical" evidence="8">
    <location>
        <begin position="225"/>
        <end position="245"/>
    </location>
</feature>
<dbReference type="AlphaFoldDB" id="A0A5E8BXU0"/>
<keyword evidence="5 8" id="KW-0472">Membrane</keyword>
<dbReference type="InterPro" id="IPR049941">
    <property type="entry name" value="LPLAT_7/PORCN-like"/>
</dbReference>
<dbReference type="GO" id="GO:0030258">
    <property type="term" value="P:lipid modification"/>
    <property type="evidence" value="ECO:0007669"/>
    <property type="project" value="TreeGrafter"/>
</dbReference>
<feature type="transmembrane region" description="Helical" evidence="8">
    <location>
        <begin position="52"/>
        <end position="70"/>
    </location>
</feature>
<dbReference type="GO" id="GO:0046474">
    <property type="term" value="P:glycerophospholipid biosynthetic process"/>
    <property type="evidence" value="ECO:0007669"/>
    <property type="project" value="TreeGrafter"/>
</dbReference>
<protein>
    <recommendedName>
        <fullName evidence="11">Lysophospholipid acyltransferase</fullName>
    </recommendedName>
</protein>
<dbReference type="GO" id="GO:0047184">
    <property type="term" value="F:1-acylglycerophosphocholine O-acyltransferase activity"/>
    <property type="evidence" value="ECO:0007669"/>
    <property type="project" value="TreeGrafter"/>
</dbReference>
<evidence type="ECO:0000256" key="2">
    <source>
        <dbReference type="ARBA" id="ARBA00022679"/>
    </source>
</evidence>
<feature type="transmembrane region" description="Helical" evidence="8">
    <location>
        <begin position="90"/>
        <end position="109"/>
    </location>
</feature>
<dbReference type="GeneID" id="43583747"/>
<dbReference type="Pfam" id="PF03062">
    <property type="entry name" value="MBOAT"/>
    <property type="match status" value="1"/>
</dbReference>
<feature type="region of interest" description="Disordered" evidence="7">
    <location>
        <begin position="556"/>
        <end position="591"/>
    </location>
</feature>
<proteinExistence type="predicted"/>
<comment type="subcellular location">
    <subcellularLocation>
        <location evidence="1">Membrane</location>
        <topology evidence="1">Multi-pass membrane protein</topology>
    </subcellularLocation>
</comment>
<dbReference type="GO" id="GO:0003841">
    <property type="term" value="F:1-acylglycerol-3-phosphate O-acyltransferase activity"/>
    <property type="evidence" value="ECO:0007669"/>
    <property type="project" value="TreeGrafter"/>
</dbReference>
<feature type="transmembrane region" description="Helical" evidence="8">
    <location>
        <begin position="419"/>
        <end position="437"/>
    </location>
</feature>
<keyword evidence="6" id="KW-0012">Acyltransferase</keyword>
<feature type="transmembrane region" description="Helical" evidence="8">
    <location>
        <begin position="449"/>
        <end position="470"/>
    </location>
</feature>
<evidence type="ECO:0000313" key="9">
    <source>
        <dbReference type="EMBL" id="VVT56284.1"/>
    </source>
</evidence>
<evidence type="ECO:0000256" key="4">
    <source>
        <dbReference type="ARBA" id="ARBA00022989"/>
    </source>
</evidence>
<evidence type="ECO:0000313" key="10">
    <source>
        <dbReference type="Proteomes" id="UP000398389"/>
    </source>
</evidence>
<keyword evidence="4 8" id="KW-1133">Transmembrane helix</keyword>
<dbReference type="PANTHER" id="PTHR13906">
    <property type="entry name" value="PORCUPINE"/>
    <property type="match status" value="1"/>
</dbReference>
<dbReference type="OrthoDB" id="286734at2759"/>
<accession>A0A5E8BXU0</accession>
<gene>
    <name evidence="9" type="ORF">SAPINGB_P004932</name>
</gene>
<dbReference type="PANTHER" id="PTHR13906:SF4">
    <property type="entry name" value="LYSOPHOSPHOLIPID ACYLTRANSFERASE 6"/>
    <property type="match status" value="1"/>
</dbReference>
<evidence type="ECO:0000256" key="5">
    <source>
        <dbReference type="ARBA" id="ARBA00023136"/>
    </source>
</evidence>
<reference evidence="9 10" key="1">
    <citation type="submission" date="2019-09" db="EMBL/GenBank/DDBJ databases">
        <authorList>
            <person name="Brejova B."/>
        </authorList>
    </citation>
    <scope>NUCLEOTIDE SEQUENCE [LARGE SCALE GENOMIC DNA]</scope>
</reference>
<sequence>MAIPALDRLINSAADASGLPADLLKIASCLILSYPFSGILKRLPDNNKRLKDIYCIAISAFYLVGIFSLWGGVKTLLISSLTSYAITKYFVSPLMPWVNFAFVMGHLLLNHISAQLFVDDFDTNVIDITGAQMVLCMKLSAFGWNIADGWQPDAKLSDFQKDRAIRQHPSLLDFLAYVFYFPSLLTGPSYDYAEFQRWIDLSMFDVIVNDNTGAKRTKRKIPRSGRVSALKCAEGIAWIVLWVQITKYVSLDYAMSPKFSQELSLVSRMFYLWILGFTYRLKYYGAWSIAEGACILSGLGFNGKSKTGKYLWNRVQNVDPIAFETGTNSHVLLEAWNMNTNKWLKNYVYLRVTPKGKKPGFFSTFVTFFTSAMWHGTQPGYYLTFVTGAFYQSLGKIFRRKIRPIFMESDGVTPGKYKRIYDIVTYFVTQIGFGYAVQPFVILNMKRSLSLWAHVYFFGHVFIFVTIFLFQGPFRKQVEAKLKTLYPVPLSPSEKIKLDAARLRAIQKEIEELSSNQPSLGVPLSDLDTLDEDMKQAVEDFETVKQEIAHELQQVKRRASQSGMPNPFAKFAAGIKGDEPIKNDESIKKDQ</sequence>
<dbReference type="EMBL" id="CABVLU010000004">
    <property type="protein sequence ID" value="VVT56284.1"/>
    <property type="molecule type" value="Genomic_DNA"/>
</dbReference>
<evidence type="ECO:0008006" key="11">
    <source>
        <dbReference type="Google" id="ProtNLM"/>
    </source>
</evidence>
<dbReference type="GO" id="GO:0005783">
    <property type="term" value="C:endoplasmic reticulum"/>
    <property type="evidence" value="ECO:0007669"/>
    <property type="project" value="TreeGrafter"/>
</dbReference>
<dbReference type="GO" id="GO:0016020">
    <property type="term" value="C:membrane"/>
    <property type="evidence" value="ECO:0007669"/>
    <property type="project" value="UniProtKB-SubCell"/>
</dbReference>
<evidence type="ECO:0000256" key="1">
    <source>
        <dbReference type="ARBA" id="ARBA00004141"/>
    </source>
</evidence>
<dbReference type="InterPro" id="IPR004299">
    <property type="entry name" value="MBOAT_fam"/>
</dbReference>
<name>A0A5E8BXU0_9ASCO</name>
<evidence type="ECO:0000256" key="6">
    <source>
        <dbReference type="ARBA" id="ARBA00023315"/>
    </source>
</evidence>
<feature type="compositionally biased region" description="Basic and acidic residues" evidence="7">
    <location>
        <begin position="576"/>
        <end position="591"/>
    </location>
</feature>
<organism evidence="9 10">
    <name type="scientific">Magnusiomyces paraingens</name>
    <dbReference type="NCBI Taxonomy" id="2606893"/>
    <lineage>
        <taxon>Eukaryota</taxon>
        <taxon>Fungi</taxon>
        <taxon>Dikarya</taxon>
        <taxon>Ascomycota</taxon>
        <taxon>Saccharomycotina</taxon>
        <taxon>Dipodascomycetes</taxon>
        <taxon>Dipodascales</taxon>
        <taxon>Dipodascaceae</taxon>
        <taxon>Magnusiomyces</taxon>
    </lineage>
</organism>
<keyword evidence="3 8" id="KW-0812">Transmembrane</keyword>
<keyword evidence="10" id="KW-1185">Reference proteome</keyword>
<dbReference type="RefSeq" id="XP_031855538.1">
    <property type="nucleotide sequence ID" value="XM_031999647.1"/>
</dbReference>
<evidence type="ECO:0000256" key="7">
    <source>
        <dbReference type="SAM" id="MobiDB-lite"/>
    </source>
</evidence>
<keyword evidence="2" id="KW-0808">Transferase</keyword>